<dbReference type="Proteomes" id="UP000045039">
    <property type="component" value="Unassembled WGS sequence"/>
</dbReference>
<feature type="signal peptide" evidence="1">
    <location>
        <begin position="1"/>
        <end position="34"/>
    </location>
</feature>
<evidence type="ECO:0000256" key="1">
    <source>
        <dbReference type="SAM" id="SignalP"/>
    </source>
</evidence>
<accession>A0A9P1RBN8</accession>
<evidence type="ECO:0000313" key="3">
    <source>
        <dbReference type="Proteomes" id="UP000045039"/>
    </source>
</evidence>
<name>A0A9P1RBN8_PSEAI</name>
<comment type="caution">
    <text evidence="2">The sequence shown here is derived from an EMBL/GenBank/DDBJ whole genome shotgun (WGS) entry which is preliminary data.</text>
</comment>
<dbReference type="AlphaFoldDB" id="A0A9P1RBN8"/>
<proteinExistence type="predicted"/>
<protein>
    <submittedName>
        <fullName evidence="2">Uncharacterized protein</fullName>
    </submittedName>
</protein>
<evidence type="ECO:0000313" key="2">
    <source>
        <dbReference type="EMBL" id="CRP80528.1"/>
    </source>
</evidence>
<keyword evidence="1" id="KW-0732">Signal</keyword>
<feature type="chain" id="PRO_5040320542" evidence="1">
    <location>
        <begin position="35"/>
        <end position="149"/>
    </location>
</feature>
<dbReference type="EMBL" id="CVVU01000245">
    <property type="protein sequence ID" value="CRP80528.1"/>
    <property type="molecule type" value="Genomic_DNA"/>
</dbReference>
<sequence>MATEPRRARRGPMLLLLMVLISLFAVSLTSTAHASLQNPDSAVNKPPTGISSSAIEAAKKMATEFGALIENVNTIVGIWFAFQACLIWGHMTQGSSRDATFGGFLSHFVAGVLAYHSRAFFAMAHNTIPMIPDFGKLVYDGTLMNALLS</sequence>
<gene>
    <name evidence="2" type="ORF">PAERUG_P19_London_7_VIM_2_05_10_05607</name>
</gene>
<organism evidence="2 3">
    <name type="scientific">Pseudomonas aeruginosa</name>
    <dbReference type="NCBI Taxonomy" id="287"/>
    <lineage>
        <taxon>Bacteria</taxon>
        <taxon>Pseudomonadati</taxon>
        <taxon>Pseudomonadota</taxon>
        <taxon>Gammaproteobacteria</taxon>
        <taxon>Pseudomonadales</taxon>
        <taxon>Pseudomonadaceae</taxon>
        <taxon>Pseudomonas</taxon>
    </lineage>
</organism>
<reference evidence="3" key="1">
    <citation type="submission" date="2015-06" db="EMBL/GenBank/DDBJ databases">
        <authorList>
            <person name="Radhakrishnan Rajesh"/>
            <person name="Underwood Anthony"/>
            <person name="Al-Shahib Ali"/>
        </authorList>
    </citation>
    <scope>NUCLEOTIDE SEQUENCE [LARGE SCALE GENOMIC DNA]</scope>
    <source>
        <strain evidence="3">P19_London_7_VIM_2_05_10</strain>
    </source>
</reference>